<proteinExistence type="predicted"/>
<evidence type="ECO:0000256" key="1">
    <source>
        <dbReference type="SAM" id="MobiDB-lite"/>
    </source>
</evidence>
<dbReference type="Proteomes" id="UP000030151">
    <property type="component" value="Unassembled WGS sequence"/>
</dbReference>
<gene>
    <name evidence="2" type="ORF">X797_008762</name>
</gene>
<evidence type="ECO:0000313" key="3">
    <source>
        <dbReference type="Proteomes" id="UP000030151"/>
    </source>
</evidence>
<organism evidence="2 3">
    <name type="scientific">Metarhizium robertsii</name>
    <dbReference type="NCBI Taxonomy" id="568076"/>
    <lineage>
        <taxon>Eukaryota</taxon>
        <taxon>Fungi</taxon>
        <taxon>Dikarya</taxon>
        <taxon>Ascomycota</taxon>
        <taxon>Pezizomycotina</taxon>
        <taxon>Sordariomycetes</taxon>
        <taxon>Hypocreomycetidae</taxon>
        <taxon>Hypocreales</taxon>
        <taxon>Clavicipitaceae</taxon>
        <taxon>Metarhizium</taxon>
    </lineage>
</organism>
<protein>
    <submittedName>
        <fullName evidence="2">Uncharacterized protein</fullName>
    </submittedName>
</protein>
<reference evidence="2 3" key="1">
    <citation type="submission" date="2014-02" db="EMBL/GenBank/DDBJ databases">
        <title>The genome sequence of the entomopathogenic fungus Metarhizium robertsii ARSEF 2575.</title>
        <authorList>
            <person name="Giuliano Garisto Donzelli B."/>
            <person name="Roe B.A."/>
            <person name="Macmil S.L."/>
            <person name="Krasnoff S.B."/>
            <person name="Gibson D.M."/>
        </authorList>
    </citation>
    <scope>NUCLEOTIDE SEQUENCE [LARGE SCALE GENOMIC DNA]</scope>
    <source>
        <strain evidence="2 3">ARSEF 2575</strain>
    </source>
</reference>
<feature type="compositionally biased region" description="Polar residues" evidence="1">
    <location>
        <begin position="118"/>
        <end position="127"/>
    </location>
</feature>
<dbReference type="HOGENOM" id="CLU_1971066_0_0_1"/>
<sequence length="127" mass="14544">MDHSEAQSHGVKAPLTSLQERNALGSEIMHLRSITQYETRLFNLTRENCRLQTEIQHLHYVRSFEKQNADKQIKKLSAELLALKHLKPLGTPRRIVKVRNRQNLQHGDSAGLGETESDNTLNVDSTY</sequence>
<feature type="region of interest" description="Disordered" evidence="1">
    <location>
        <begin position="99"/>
        <end position="127"/>
    </location>
</feature>
<comment type="caution">
    <text evidence="2">The sequence shown here is derived from an EMBL/GenBank/DDBJ whole genome shotgun (WGS) entry which is preliminary data.</text>
</comment>
<dbReference type="AlphaFoldDB" id="A0A0A1URN6"/>
<evidence type="ECO:0000313" key="2">
    <source>
        <dbReference type="EMBL" id="EXU98157.1"/>
    </source>
</evidence>
<accession>A0A0A1URN6</accession>
<dbReference type="EMBL" id="JELW01000029">
    <property type="protein sequence ID" value="EXU98157.1"/>
    <property type="molecule type" value="Genomic_DNA"/>
</dbReference>
<name>A0A0A1URN6_9HYPO</name>